<dbReference type="Gene3D" id="2.170.120.40">
    <property type="entry name" value="YbbR-like domain"/>
    <property type="match status" value="2"/>
</dbReference>
<gene>
    <name evidence="1" type="ORF">CHH72_18865</name>
</gene>
<evidence type="ECO:0000313" key="1">
    <source>
        <dbReference type="EMBL" id="PAE87248.1"/>
    </source>
</evidence>
<dbReference type="InterPro" id="IPR012505">
    <property type="entry name" value="YbbR"/>
</dbReference>
<accession>A0A268NUZ6</accession>
<protein>
    <recommendedName>
        <fullName evidence="3">YbbR-like domain-containing protein</fullName>
    </recommendedName>
</protein>
<dbReference type="AlphaFoldDB" id="A0A268NUZ6"/>
<comment type="caution">
    <text evidence="1">The sequence shown here is derived from an EMBL/GenBank/DDBJ whole genome shotgun (WGS) entry which is preliminary data.</text>
</comment>
<evidence type="ECO:0008006" key="3">
    <source>
        <dbReference type="Google" id="ProtNLM"/>
    </source>
</evidence>
<organism evidence="1 2">
    <name type="scientific">Shouchella clausii</name>
    <name type="common">Alkalihalobacillus clausii</name>
    <dbReference type="NCBI Taxonomy" id="79880"/>
    <lineage>
        <taxon>Bacteria</taxon>
        <taxon>Bacillati</taxon>
        <taxon>Bacillota</taxon>
        <taxon>Bacilli</taxon>
        <taxon>Bacillales</taxon>
        <taxon>Bacillaceae</taxon>
        <taxon>Shouchella</taxon>
    </lineage>
</organism>
<dbReference type="Proteomes" id="UP000216207">
    <property type="component" value="Unassembled WGS sequence"/>
</dbReference>
<dbReference type="OMA" id="NNRWAVK"/>
<dbReference type="InterPro" id="IPR053154">
    <property type="entry name" value="c-di-AMP_regulator"/>
</dbReference>
<dbReference type="PANTHER" id="PTHR37804:SF1">
    <property type="entry name" value="CDAA REGULATORY PROTEIN CDAR"/>
    <property type="match status" value="1"/>
</dbReference>
<reference evidence="1 2" key="1">
    <citation type="submission" date="2017-07" db="EMBL/GenBank/DDBJ databases">
        <title>Isolation and whole genome analysis of endospore-forming bacteria from heroin.</title>
        <authorList>
            <person name="Kalinowski J."/>
            <person name="Ahrens B."/>
            <person name="Al-Dilaimi A."/>
            <person name="Winkler A."/>
            <person name="Wibberg D."/>
            <person name="Schleenbecker U."/>
            <person name="Ruckert C."/>
            <person name="Wolfel R."/>
            <person name="Grass G."/>
        </authorList>
    </citation>
    <scope>NUCLEOTIDE SEQUENCE [LARGE SCALE GENOMIC DNA]</scope>
    <source>
        <strain evidence="1 2">7539</strain>
    </source>
</reference>
<sequence>MDKLFNSIWFVRILAFFIALMLFIMVNQDNVGTPSLLPEVTNAPYTIEDQPLEVFYDETRFELVDQPETVSVQLQGSQVSISLFQLTSNRSTEVFVDATDVTTEGEHVLAVNTRNFPSDLSVTTQPQVVRITLKEKQTVSIPVRVELENESELGDEFAAGSPIANPVNVEVTADGDTIDQIEEAKVFVDLEGVKETVEDDYPVHFYDESGQELEIESNPNFVSVTVPITSPNKLVPVKMVKENELPDGISIDEVTIEPNEVTVYGPTDVLEDIEFVESEPVDLSKVEENGEVTAKLKTPTDAERIEPKEVRVHFSVGKEERQAFSDVPIEIVGAEGTVRFAADQPSTVPVTAFGTKARLDRLSMNDIQLQVDASGSYKGEQSLPISVSGPPHIRFELDDEAMLQFEE</sequence>
<proteinExistence type="predicted"/>
<dbReference type="RefSeq" id="WP_011245105.1">
    <property type="nucleotide sequence ID" value="NZ_BOQQ01000006.1"/>
</dbReference>
<dbReference type="PANTHER" id="PTHR37804">
    <property type="entry name" value="CDAA REGULATORY PROTEIN CDAR"/>
    <property type="match status" value="1"/>
</dbReference>
<dbReference type="EMBL" id="NPCC01000036">
    <property type="protein sequence ID" value="PAE87248.1"/>
    <property type="molecule type" value="Genomic_DNA"/>
</dbReference>
<evidence type="ECO:0000313" key="2">
    <source>
        <dbReference type="Proteomes" id="UP000216207"/>
    </source>
</evidence>
<dbReference type="Pfam" id="PF07949">
    <property type="entry name" value="YbbR"/>
    <property type="match status" value="2"/>
</dbReference>
<name>A0A268NUZ6_SHOCL</name>
<dbReference type="Gene3D" id="2.170.120.30">
    <property type="match status" value="2"/>
</dbReference>